<dbReference type="AlphaFoldDB" id="A0A645DA59"/>
<protein>
    <submittedName>
        <fullName evidence="2">D-inositol-3-phosphate glycosyltransferase</fullName>
        <ecNumber evidence="2">2.4.1.250</ecNumber>
    </submittedName>
</protein>
<keyword evidence="2" id="KW-0328">Glycosyltransferase</keyword>
<sequence>MPNGISPTSPDERDRERAIQTFHLPQNNVLLYCGQLNWKKNILRILQACALLKKDGRTFTLVLAGQGPDKQSIIDRAEELDLLGNILFTGHITDERLLNGLYQAATLFLFPSMYDTSGLVVKEAAAMGTPSAVVENSGAAEQIVDGQTGFICQDNDQSLLSVIEFALDHPNNTKSIGSNAKKALCVSWDCILDSVIERYEHLR</sequence>
<dbReference type="PANTHER" id="PTHR45947">
    <property type="entry name" value="SULFOQUINOVOSYL TRANSFERASE SQD2"/>
    <property type="match status" value="1"/>
</dbReference>
<organism evidence="2">
    <name type="scientific">bioreactor metagenome</name>
    <dbReference type="NCBI Taxonomy" id="1076179"/>
    <lineage>
        <taxon>unclassified sequences</taxon>
        <taxon>metagenomes</taxon>
        <taxon>ecological metagenomes</taxon>
    </lineage>
</organism>
<dbReference type="EMBL" id="VSSQ01033791">
    <property type="protein sequence ID" value="MPM85502.1"/>
    <property type="molecule type" value="Genomic_DNA"/>
</dbReference>
<keyword evidence="2" id="KW-0808">Transferase</keyword>
<feature type="domain" description="Glycosyl transferase family 1" evidence="1">
    <location>
        <begin position="25"/>
        <end position="182"/>
    </location>
</feature>
<dbReference type="EC" id="2.4.1.250" evidence="2"/>
<evidence type="ECO:0000313" key="2">
    <source>
        <dbReference type="EMBL" id="MPM85502.1"/>
    </source>
</evidence>
<dbReference type="Pfam" id="PF00534">
    <property type="entry name" value="Glycos_transf_1"/>
    <property type="match status" value="1"/>
</dbReference>
<dbReference type="GO" id="GO:0102710">
    <property type="term" value="F:D-inositol-3-phosphate glycosyltransferase activity"/>
    <property type="evidence" value="ECO:0007669"/>
    <property type="project" value="UniProtKB-EC"/>
</dbReference>
<dbReference type="Gene3D" id="3.40.50.2000">
    <property type="entry name" value="Glycogen Phosphorylase B"/>
    <property type="match status" value="1"/>
</dbReference>
<dbReference type="InterPro" id="IPR001296">
    <property type="entry name" value="Glyco_trans_1"/>
</dbReference>
<gene>
    <name evidence="2" type="primary">mshA_102</name>
    <name evidence="2" type="ORF">SDC9_132583</name>
</gene>
<evidence type="ECO:0000259" key="1">
    <source>
        <dbReference type="Pfam" id="PF00534"/>
    </source>
</evidence>
<reference evidence="2" key="1">
    <citation type="submission" date="2019-08" db="EMBL/GenBank/DDBJ databases">
        <authorList>
            <person name="Kucharzyk K."/>
            <person name="Murdoch R.W."/>
            <person name="Higgins S."/>
            <person name="Loffler F."/>
        </authorList>
    </citation>
    <scope>NUCLEOTIDE SEQUENCE</scope>
</reference>
<dbReference type="SUPFAM" id="SSF53756">
    <property type="entry name" value="UDP-Glycosyltransferase/glycogen phosphorylase"/>
    <property type="match status" value="1"/>
</dbReference>
<comment type="caution">
    <text evidence="2">The sequence shown here is derived from an EMBL/GenBank/DDBJ whole genome shotgun (WGS) entry which is preliminary data.</text>
</comment>
<dbReference type="PANTHER" id="PTHR45947:SF3">
    <property type="entry name" value="SULFOQUINOVOSYL TRANSFERASE SQD2"/>
    <property type="match status" value="1"/>
</dbReference>
<dbReference type="InterPro" id="IPR050194">
    <property type="entry name" value="Glycosyltransferase_grp1"/>
</dbReference>
<accession>A0A645DA59</accession>
<proteinExistence type="predicted"/>
<name>A0A645DA59_9ZZZZ</name>